<dbReference type="GO" id="GO:0005524">
    <property type="term" value="F:ATP binding"/>
    <property type="evidence" value="ECO:0007669"/>
    <property type="project" value="UniProtKB-KW"/>
</dbReference>
<dbReference type="NCBIfam" id="TIGR00614">
    <property type="entry name" value="recQ_fam"/>
    <property type="match status" value="1"/>
</dbReference>
<dbReference type="OrthoDB" id="10261556at2759"/>
<evidence type="ECO:0000256" key="1">
    <source>
        <dbReference type="ARBA" id="ARBA00005446"/>
    </source>
</evidence>
<accession>J4I068</accession>
<evidence type="ECO:0000256" key="6">
    <source>
        <dbReference type="ARBA" id="ARBA00034617"/>
    </source>
</evidence>
<dbReference type="InterPro" id="IPR027417">
    <property type="entry name" value="P-loop_NTPase"/>
</dbReference>
<dbReference type="SUPFAM" id="SSF52540">
    <property type="entry name" value="P-loop containing nucleoside triphosphate hydrolases"/>
    <property type="match status" value="1"/>
</dbReference>
<dbReference type="SMART" id="SM00490">
    <property type="entry name" value="HELICc"/>
    <property type="match status" value="1"/>
</dbReference>
<keyword evidence="2 7" id="KW-0547">Nucleotide-binding</keyword>
<dbReference type="InterPro" id="IPR001650">
    <property type="entry name" value="Helicase_C-like"/>
</dbReference>
<comment type="catalytic activity">
    <reaction evidence="7">
        <text>ATP + H2O = ADP + phosphate + H(+)</text>
        <dbReference type="Rhea" id="RHEA:13065"/>
        <dbReference type="ChEBI" id="CHEBI:15377"/>
        <dbReference type="ChEBI" id="CHEBI:15378"/>
        <dbReference type="ChEBI" id="CHEBI:30616"/>
        <dbReference type="ChEBI" id="CHEBI:43474"/>
        <dbReference type="ChEBI" id="CHEBI:456216"/>
    </reaction>
</comment>
<dbReference type="GO" id="GO:0009378">
    <property type="term" value="F:four-way junction helicase activity"/>
    <property type="evidence" value="ECO:0007669"/>
    <property type="project" value="TreeGrafter"/>
</dbReference>
<dbReference type="InterPro" id="IPR032284">
    <property type="entry name" value="RecQ_Zn-bd"/>
</dbReference>
<dbReference type="InParanoid" id="J4I068"/>
<name>J4I068_9APHY</name>
<evidence type="ECO:0000256" key="8">
    <source>
        <dbReference type="SAM" id="MobiDB-lite"/>
    </source>
</evidence>
<dbReference type="GO" id="GO:0003676">
    <property type="term" value="F:nucleic acid binding"/>
    <property type="evidence" value="ECO:0007669"/>
    <property type="project" value="InterPro"/>
</dbReference>
<evidence type="ECO:0000256" key="4">
    <source>
        <dbReference type="ARBA" id="ARBA00022806"/>
    </source>
</evidence>
<dbReference type="InterPro" id="IPR014001">
    <property type="entry name" value="Helicase_ATP-bd"/>
</dbReference>
<keyword evidence="7" id="KW-0539">Nucleus</keyword>
<dbReference type="GO" id="GO:0005737">
    <property type="term" value="C:cytoplasm"/>
    <property type="evidence" value="ECO:0007669"/>
    <property type="project" value="TreeGrafter"/>
</dbReference>
<dbReference type="GO" id="GO:0005634">
    <property type="term" value="C:nucleus"/>
    <property type="evidence" value="ECO:0007669"/>
    <property type="project" value="UniProtKB-SubCell"/>
</dbReference>
<evidence type="ECO:0000256" key="7">
    <source>
        <dbReference type="RuleBase" id="RU364117"/>
    </source>
</evidence>
<dbReference type="GO" id="GO:0016887">
    <property type="term" value="F:ATP hydrolysis activity"/>
    <property type="evidence" value="ECO:0007669"/>
    <property type="project" value="RHEA"/>
</dbReference>
<dbReference type="Proteomes" id="UP000006352">
    <property type="component" value="Unassembled WGS sequence"/>
</dbReference>
<dbReference type="GO" id="GO:0043138">
    <property type="term" value="F:3'-5' DNA helicase activity"/>
    <property type="evidence" value="ECO:0007669"/>
    <property type="project" value="UniProtKB-EC"/>
</dbReference>
<dbReference type="GO" id="GO:0005694">
    <property type="term" value="C:chromosome"/>
    <property type="evidence" value="ECO:0007669"/>
    <property type="project" value="TreeGrafter"/>
</dbReference>
<dbReference type="CDD" id="cd17920">
    <property type="entry name" value="DEXHc_RecQ"/>
    <property type="match status" value="1"/>
</dbReference>
<dbReference type="AlphaFoldDB" id="J4I068"/>
<comment type="catalytic activity">
    <reaction evidence="6 7">
        <text>Couples ATP hydrolysis with the unwinding of duplex DNA by translocating in the 3'-5' direction.</text>
        <dbReference type="EC" id="5.6.2.4"/>
    </reaction>
</comment>
<dbReference type="Pfam" id="PF16124">
    <property type="entry name" value="RecQ_Zn_bind"/>
    <property type="match status" value="1"/>
</dbReference>
<evidence type="ECO:0000259" key="10">
    <source>
        <dbReference type="PROSITE" id="PS51194"/>
    </source>
</evidence>
<dbReference type="GO" id="GO:0000724">
    <property type="term" value="P:double-strand break repair via homologous recombination"/>
    <property type="evidence" value="ECO:0007669"/>
    <property type="project" value="TreeGrafter"/>
</dbReference>
<feature type="compositionally biased region" description="Basic and acidic residues" evidence="8">
    <location>
        <begin position="589"/>
        <end position="598"/>
    </location>
</feature>
<dbReference type="PANTHER" id="PTHR13710:SF152">
    <property type="entry name" value="ATP-DEPENDENT DNA HELICASE Q5"/>
    <property type="match status" value="1"/>
</dbReference>
<dbReference type="RefSeq" id="XP_012184200.1">
    <property type="nucleotide sequence ID" value="XM_012328810.1"/>
</dbReference>
<evidence type="ECO:0000313" key="12">
    <source>
        <dbReference type="Proteomes" id="UP000006352"/>
    </source>
</evidence>
<dbReference type="InterPro" id="IPR011545">
    <property type="entry name" value="DEAD/DEAH_box_helicase_dom"/>
</dbReference>
<feature type="compositionally biased region" description="Low complexity" evidence="8">
    <location>
        <begin position="14"/>
        <end position="24"/>
    </location>
</feature>
<keyword evidence="4 7" id="KW-0347">Helicase</keyword>
<evidence type="ECO:0000256" key="2">
    <source>
        <dbReference type="ARBA" id="ARBA00022741"/>
    </source>
</evidence>
<keyword evidence="12" id="KW-1185">Reference proteome</keyword>
<comment type="subcellular location">
    <subcellularLocation>
        <location evidence="7">Nucleus</location>
    </subcellularLocation>
</comment>
<dbReference type="Pfam" id="PF00271">
    <property type="entry name" value="Helicase_C"/>
    <property type="match status" value="1"/>
</dbReference>
<feature type="region of interest" description="Disordered" evidence="8">
    <location>
        <begin position="623"/>
        <end position="673"/>
    </location>
</feature>
<gene>
    <name evidence="11" type="ORF">FIBRA_07114</name>
</gene>
<sequence>MPDTSSPLRDVDTSLPSSSSHSGPESLDTIFIKNTSISKACWKILTTTFGHTEYKGKQKEVVEAAVQGLDVFVLAPTGMGKSLCFQVPALAARHGVTVVVSPLLALMKNQVAKLRSVYVSVAAITSETSHEDRIYILEDLNSGHPEIRLLYVSPEKFCTPEFNKLLGRLDERAQLNRLVVDEAHCISEWGHDFREEYRRLGSFRDRFPYIPIMALTATATPVVQEDIVRSLHMPRERLFKVVHPFNRANLFYEVRYLSSADPAAHMVDIFDYISNLHHRRGRPSSGIIYCRTRATCDNLAHYLRGKGLNARPYHRGIGSIVLDRTLAEWERGGSGQGGIDVVCATIAFGMGIDKADVRYILHYDLPKSFEGYYQETGRGGRDGLPSKCILFYSREDVIRVRNWVSGSHAKRLERAESLEGPMPSQRAVDSLTALINFAEGVNVCRHITICRYFGEHIDTNSPEVAKGYCDGMCDVCKSPDKTKRRKSDLSPEALVSSQIAVLQRQAGSNKDDEGSRRKQNSMYPNHGSASRPAPKTSTSSGWRKNLRDGDDDDVSISWDVSDACNNARASGPSTSIRRAPSSKSFKRPASFDKRDYGCGKKVKVNTPMPLGMSSRLKQTINKPFRSPFMPVPLGSSLSRSETPRSPMDGPIEIDRLDDGDTTEGSTASRSASEDRIIDISCLNNESEENAIRNRSSTPSQLPDTDIELEALFSQKKVSIETRQETFDQLRGALHRVFSQSSAAGLLWQILSMDSADDNIRNDALANVAQRVEFEALSLCTTEDGYKIRSRERIQAVQQLSRPEVWDGKTLNNLEYACEIAETTKQVCAQARRSIKGKGRARS</sequence>
<feature type="compositionally biased region" description="Polar residues" evidence="8">
    <location>
        <begin position="495"/>
        <end position="508"/>
    </location>
</feature>
<feature type="region of interest" description="Disordered" evidence="8">
    <location>
        <begin position="564"/>
        <end position="602"/>
    </location>
</feature>
<dbReference type="HOGENOM" id="CLU_001103_12_0_1"/>
<dbReference type="PROSITE" id="PS51192">
    <property type="entry name" value="HELICASE_ATP_BIND_1"/>
    <property type="match status" value="1"/>
</dbReference>
<dbReference type="PROSITE" id="PS51194">
    <property type="entry name" value="HELICASE_CTER"/>
    <property type="match status" value="1"/>
</dbReference>
<feature type="domain" description="Helicase ATP-binding" evidence="9">
    <location>
        <begin position="62"/>
        <end position="237"/>
    </location>
</feature>
<dbReference type="SMART" id="SM00487">
    <property type="entry name" value="DEXDc"/>
    <property type="match status" value="1"/>
</dbReference>
<dbReference type="Gene3D" id="3.40.50.300">
    <property type="entry name" value="P-loop containing nucleotide triphosphate hydrolases"/>
    <property type="match status" value="2"/>
</dbReference>
<dbReference type="FunFam" id="3.40.50.300:FF:001389">
    <property type="entry name" value="ATP-dependent DNA helicase RecQ"/>
    <property type="match status" value="1"/>
</dbReference>
<dbReference type="PANTHER" id="PTHR13710">
    <property type="entry name" value="DNA HELICASE RECQ FAMILY MEMBER"/>
    <property type="match status" value="1"/>
</dbReference>
<feature type="compositionally biased region" description="Polar residues" evidence="8">
    <location>
        <begin position="564"/>
        <end position="576"/>
    </location>
</feature>
<organism evidence="11 12">
    <name type="scientific">Fibroporia radiculosa</name>
    <dbReference type="NCBI Taxonomy" id="599839"/>
    <lineage>
        <taxon>Eukaryota</taxon>
        <taxon>Fungi</taxon>
        <taxon>Dikarya</taxon>
        <taxon>Basidiomycota</taxon>
        <taxon>Agaricomycotina</taxon>
        <taxon>Agaricomycetes</taxon>
        <taxon>Polyporales</taxon>
        <taxon>Fibroporiaceae</taxon>
        <taxon>Fibroporia</taxon>
    </lineage>
</organism>
<protein>
    <recommendedName>
        <fullName evidence="7">ATP-dependent DNA helicase</fullName>
        <ecNumber evidence="7">5.6.2.4</ecNumber>
    </recommendedName>
</protein>
<comment type="similarity">
    <text evidence="1 7">Belongs to the helicase family. RecQ subfamily.</text>
</comment>
<keyword evidence="5 7" id="KW-0067">ATP-binding</keyword>
<dbReference type="InterPro" id="IPR004589">
    <property type="entry name" value="DNA_helicase_ATP-dep_RecQ"/>
</dbReference>
<feature type="region of interest" description="Disordered" evidence="8">
    <location>
        <begin position="480"/>
        <end position="551"/>
    </location>
</feature>
<evidence type="ECO:0000256" key="3">
    <source>
        <dbReference type="ARBA" id="ARBA00022801"/>
    </source>
</evidence>
<dbReference type="GeneID" id="24099828"/>
<feature type="region of interest" description="Disordered" evidence="8">
    <location>
        <begin position="1"/>
        <end position="24"/>
    </location>
</feature>
<evidence type="ECO:0000256" key="5">
    <source>
        <dbReference type="ARBA" id="ARBA00022840"/>
    </source>
</evidence>
<evidence type="ECO:0000313" key="11">
    <source>
        <dbReference type="EMBL" id="CCM04917.1"/>
    </source>
</evidence>
<reference evidence="11 12" key="1">
    <citation type="journal article" date="2012" name="Appl. Environ. Microbiol.">
        <title>Short-read sequencing for genomic analysis of the brown rot fungus Fibroporia radiculosa.</title>
        <authorList>
            <person name="Tang J.D."/>
            <person name="Perkins A.D."/>
            <person name="Sonstegard T.S."/>
            <person name="Schroeder S.G."/>
            <person name="Burgess S.C."/>
            <person name="Diehl S.V."/>
        </authorList>
    </citation>
    <scope>NUCLEOTIDE SEQUENCE [LARGE SCALE GENOMIC DNA]</scope>
    <source>
        <strain evidence="11 12">TFFH 294</strain>
    </source>
</reference>
<dbReference type="EMBL" id="HE797173">
    <property type="protein sequence ID" value="CCM04917.1"/>
    <property type="molecule type" value="Genomic_DNA"/>
</dbReference>
<keyword evidence="3 7" id="KW-0378">Hydrolase</keyword>
<proteinExistence type="inferred from homology"/>
<dbReference type="EC" id="5.6.2.4" evidence="7"/>
<evidence type="ECO:0000259" key="9">
    <source>
        <dbReference type="PROSITE" id="PS51192"/>
    </source>
</evidence>
<feature type="domain" description="Helicase C-terminal" evidence="10">
    <location>
        <begin position="268"/>
        <end position="435"/>
    </location>
</feature>
<dbReference type="Pfam" id="PF00270">
    <property type="entry name" value="DEAD"/>
    <property type="match status" value="1"/>
</dbReference>
<dbReference type="STRING" id="599839.J4I068"/>